<feature type="chain" id="PRO_5015504202" evidence="1">
    <location>
        <begin position="23"/>
        <end position="455"/>
    </location>
</feature>
<evidence type="ECO:0000256" key="1">
    <source>
        <dbReference type="SAM" id="SignalP"/>
    </source>
</evidence>
<dbReference type="EMBL" id="PEDP01004670">
    <property type="protein sequence ID" value="POS82050.1"/>
    <property type="molecule type" value="Genomic_DNA"/>
</dbReference>
<organism evidence="2 3">
    <name type="scientific">Erysiphe pulchra</name>
    <dbReference type="NCBI Taxonomy" id="225359"/>
    <lineage>
        <taxon>Eukaryota</taxon>
        <taxon>Fungi</taxon>
        <taxon>Dikarya</taxon>
        <taxon>Ascomycota</taxon>
        <taxon>Pezizomycotina</taxon>
        <taxon>Leotiomycetes</taxon>
        <taxon>Erysiphales</taxon>
        <taxon>Erysiphaceae</taxon>
        <taxon>Erysiphe</taxon>
    </lineage>
</organism>
<protein>
    <submittedName>
        <fullName evidence="2">Uncharacterized protein</fullName>
    </submittedName>
</protein>
<reference evidence="2 3" key="1">
    <citation type="submission" date="2017-10" db="EMBL/GenBank/DDBJ databases">
        <title>Development of genomic resources for the powdery mildew, Erysiphe pulchra.</title>
        <authorList>
            <person name="Wadl P.A."/>
            <person name="Mack B.M."/>
            <person name="Moore G."/>
            <person name="Beltz S.B."/>
        </authorList>
    </citation>
    <scope>NUCLEOTIDE SEQUENCE [LARGE SCALE GENOMIC DNA]</scope>
    <source>
        <strain evidence="2">Cflorida</strain>
    </source>
</reference>
<dbReference type="Proteomes" id="UP000237438">
    <property type="component" value="Unassembled WGS sequence"/>
</dbReference>
<feature type="non-terminal residue" evidence="2">
    <location>
        <position position="455"/>
    </location>
</feature>
<sequence length="455" mass="52051">MMQLVDVSIILALILFVVPASSTIPEQISPEQISQGGNGYDCGKYFFTDQIDLIAIKEAFSDVGRGLVMPYSGPLYSQTMNLYIWPLLYDRLIELTNRIWRASVYQLVFTEHGEIIGAIVKIANNDFVGCWRTENYQPKAQLYDLEQSNGYYCGQKFIPNEDLSYSRDIAITYIGKGRQFPAAYTGHLYNADAGFLIWPIYRGQVYYKYGNGPKGPYYIVIDPKGQIQDVIVKTVKQKSFVRCIKSRNDLSPPYVDAERSTAVGSSTTAKIRFSGFRCDDAFFSDNDLETARKTAKVRRNSVYPKLHHGYPCDSFCLLWPVRLSGIPYGPGKIPFVSLIFKFHKLNVFSKGRTTPYRLVLSLEYEIMCVIIKSANDIKKCDRKIMVNKVSNEDKNHYRCGIRVFKNHELLSAAKAACQKKKGYYTMYPRHYEGAVFEVEGPYQIYPLKKDKKFKT</sequence>
<comment type="caution">
    <text evidence="2">The sequence shown here is derived from an EMBL/GenBank/DDBJ whole genome shotgun (WGS) entry which is preliminary data.</text>
</comment>
<accession>A0A2S4PJ31</accession>
<name>A0A2S4PJ31_9PEZI</name>
<dbReference type="AlphaFoldDB" id="A0A2S4PJ31"/>
<dbReference type="SMR" id="A0A2S4PJ31"/>
<gene>
    <name evidence="2" type="ORF">EPUL_005710</name>
</gene>
<feature type="signal peptide" evidence="1">
    <location>
        <begin position="1"/>
        <end position="22"/>
    </location>
</feature>
<evidence type="ECO:0000313" key="2">
    <source>
        <dbReference type="EMBL" id="POS82050.1"/>
    </source>
</evidence>
<evidence type="ECO:0000313" key="3">
    <source>
        <dbReference type="Proteomes" id="UP000237438"/>
    </source>
</evidence>
<proteinExistence type="predicted"/>
<keyword evidence="3" id="KW-1185">Reference proteome</keyword>
<keyword evidence="1" id="KW-0732">Signal</keyword>
<dbReference type="OrthoDB" id="5425539at2759"/>
<dbReference type="Gene3D" id="3.10.450.30">
    <property type="entry name" value="Microbial ribonucleases"/>
    <property type="match status" value="2"/>
</dbReference>